<keyword evidence="3" id="KW-1185">Reference proteome</keyword>
<gene>
    <name evidence="2" type="ORF">SP5_043_00740</name>
</gene>
<name>A0A0A1W772_9SPHN</name>
<accession>A0A0A1W772</accession>
<feature type="transmembrane region" description="Helical" evidence="1">
    <location>
        <begin position="14"/>
        <end position="34"/>
    </location>
</feature>
<keyword evidence="1" id="KW-0812">Transmembrane</keyword>
<evidence type="ECO:0000256" key="1">
    <source>
        <dbReference type="SAM" id="Phobius"/>
    </source>
</evidence>
<feature type="transmembrane region" description="Helical" evidence="1">
    <location>
        <begin position="66"/>
        <end position="87"/>
    </location>
</feature>
<reference evidence="2 3" key="1">
    <citation type="submission" date="2014-11" db="EMBL/GenBank/DDBJ databases">
        <title>Whole genome shotgun sequence of Sphingomonas parapaucimobilis NBRC 15100.</title>
        <authorList>
            <person name="Katano-Makiyama Y."/>
            <person name="Hosoyama A."/>
            <person name="Hashimoto M."/>
            <person name="Hosoyama Y."/>
            <person name="Noguchi M."/>
            <person name="Numata M."/>
            <person name="Tsuchikane K."/>
            <person name="Hirakata S."/>
            <person name="Uohara A."/>
            <person name="Shimodaira J."/>
            <person name="Ohji S."/>
            <person name="Ichikawa N."/>
            <person name="Kimura A."/>
            <person name="Yamazoe A."/>
            <person name="Fujita N."/>
        </authorList>
    </citation>
    <scope>NUCLEOTIDE SEQUENCE [LARGE SCALE GENOMIC DNA]</scope>
    <source>
        <strain evidence="2 3">NBRC 15100</strain>
    </source>
</reference>
<dbReference type="OrthoDB" id="9814445at2"/>
<dbReference type="Proteomes" id="UP000032305">
    <property type="component" value="Unassembled WGS sequence"/>
</dbReference>
<proteinExistence type="predicted"/>
<evidence type="ECO:0008006" key="4">
    <source>
        <dbReference type="Google" id="ProtNLM"/>
    </source>
</evidence>
<dbReference type="AlphaFoldDB" id="A0A0A1W772"/>
<protein>
    <recommendedName>
        <fullName evidence="4">YggT family protein</fullName>
    </recommendedName>
</protein>
<organism evidence="2 3">
    <name type="scientific">Sphingomonas parapaucimobilis NBRC 15100</name>
    <dbReference type="NCBI Taxonomy" id="1219049"/>
    <lineage>
        <taxon>Bacteria</taxon>
        <taxon>Pseudomonadati</taxon>
        <taxon>Pseudomonadota</taxon>
        <taxon>Alphaproteobacteria</taxon>
        <taxon>Sphingomonadales</taxon>
        <taxon>Sphingomonadaceae</taxon>
        <taxon>Sphingomonas</taxon>
    </lineage>
</organism>
<dbReference type="EMBL" id="BBPI01000043">
    <property type="protein sequence ID" value="GAM01037.1"/>
    <property type="molecule type" value="Genomic_DNA"/>
</dbReference>
<dbReference type="Pfam" id="PF02325">
    <property type="entry name" value="CCB3_YggT"/>
    <property type="match status" value="1"/>
</dbReference>
<dbReference type="RefSeq" id="WP_042486994.1">
    <property type="nucleotide sequence ID" value="NZ_BBPI01000043.1"/>
</dbReference>
<evidence type="ECO:0000313" key="3">
    <source>
        <dbReference type="Proteomes" id="UP000032305"/>
    </source>
</evidence>
<evidence type="ECO:0000313" key="2">
    <source>
        <dbReference type="EMBL" id="GAM01037.1"/>
    </source>
</evidence>
<dbReference type="InterPro" id="IPR003425">
    <property type="entry name" value="CCB3/YggT"/>
</dbReference>
<keyword evidence="1" id="KW-0472">Membrane</keyword>
<sequence length="103" mass="11520">MVLILQILQILLNVVWWIIIVQAILSWLIAFNVINTSNDFIRSVWYALQKMTDPLYRPIRRILPDFGALDLSPMVVLLAVIILGKVLDTAIANAMYGGAVVVG</sequence>
<dbReference type="GO" id="GO:0016020">
    <property type="term" value="C:membrane"/>
    <property type="evidence" value="ECO:0007669"/>
    <property type="project" value="InterPro"/>
</dbReference>
<keyword evidence="1" id="KW-1133">Transmembrane helix</keyword>
<comment type="caution">
    <text evidence="2">The sequence shown here is derived from an EMBL/GenBank/DDBJ whole genome shotgun (WGS) entry which is preliminary data.</text>
</comment>
<dbReference type="eggNOG" id="COG0762">
    <property type="taxonomic scope" value="Bacteria"/>
</dbReference>